<keyword evidence="4 5" id="KW-0732">Signal</keyword>
<dbReference type="InterPro" id="IPR050492">
    <property type="entry name" value="Bact_metal-bind_prot9"/>
</dbReference>
<keyword evidence="3" id="KW-0479">Metal-binding</keyword>
<dbReference type="Gene3D" id="3.40.50.1980">
    <property type="entry name" value="Nitrogenase molybdenum iron protein domain"/>
    <property type="match status" value="2"/>
</dbReference>
<dbReference type="Pfam" id="PF01297">
    <property type="entry name" value="ZnuA"/>
    <property type="match status" value="1"/>
</dbReference>
<gene>
    <name evidence="6" type="ORF">ITX54_11555</name>
</gene>
<dbReference type="EMBL" id="JADMKS010000004">
    <property type="protein sequence ID" value="MBF6637291.1"/>
    <property type="molecule type" value="Genomic_DNA"/>
</dbReference>
<feature type="signal peptide" evidence="5">
    <location>
        <begin position="1"/>
        <end position="24"/>
    </location>
</feature>
<feature type="chain" id="PRO_5041399058" evidence="5">
    <location>
        <begin position="25"/>
        <end position="305"/>
    </location>
</feature>
<sequence length="305" mass="32516">MKGKLKVIAAAVALVTVYGGEAAASSTVLHAVGVENQYADVISQIGGKYVEVTAIETDPNTDPHTFEASPKIAAEIAHADLVVKNGLGYDAWANKFLASAPNAARKVIDVQQLLGLPDNTPNPHLWYKPETMPVVAKQIAADLSASLPAQKAYFEANAKKFEASLAPWHAALAELKSQYAGIEVAVTEPVGDYLLQAGGLKIATPFNLEAAIMNGTDPAPQDVTAQNALFSDGTLKVFVYNQQVTDPLTETFLNQAKSHHVPIVGVYETMPTPGYTYQSWMLAETKALISALKDKTSTESLLASH</sequence>
<protein>
    <submittedName>
        <fullName evidence="6">Zinc ABC transporter substrate-binding protein</fullName>
    </submittedName>
</protein>
<dbReference type="GO" id="GO:0030313">
    <property type="term" value="C:cell envelope"/>
    <property type="evidence" value="ECO:0007669"/>
    <property type="project" value="UniProtKB-SubCell"/>
</dbReference>
<dbReference type="InterPro" id="IPR006127">
    <property type="entry name" value="ZnuA-like"/>
</dbReference>
<comment type="caution">
    <text evidence="6">The sequence shown here is derived from an EMBL/GenBank/DDBJ whole genome shotgun (WGS) entry which is preliminary data.</text>
</comment>
<dbReference type="AlphaFoldDB" id="A0AA41BWP8"/>
<proteinExistence type="predicted"/>
<evidence type="ECO:0000313" key="6">
    <source>
        <dbReference type="EMBL" id="MBF6637291.1"/>
    </source>
</evidence>
<dbReference type="GO" id="GO:0030001">
    <property type="term" value="P:metal ion transport"/>
    <property type="evidence" value="ECO:0007669"/>
    <property type="project" value="InterPro"/>
</dbReference>
<keyword evidence="2" id="KW-0813">Transport</keyword>
<evidence type="ECO:0000256" key="2">
    <source>
        <dbReference type="ARBA" id="ARBA00022448"/>
    </source>
</evidence>
<dbReference type="GO" id="GO:0046872">
    <property type="term" value="F:metal ion binding"/>
    <property type="evidence" value="ECO:0007669"/>
    <property type="project" value="UniProtKB-KW"/>
</dbReference>
<dbReference type="PANTHER" id="PTHR42953">
    <property type="entry name" value="HIGH-AFFINITY ZINC UPTAKE SYSTEM PROTEIN ZNUA-RELATED"/>
    <property type="match status" value="1"/>
</dbReference>
<evidence type="ECO:0000256" key="3">
    <source>
        <dbReference type="ARBA" id="ARBA00022723"/>
    </source>
</evidence>
<dbReference type="PANTHER" id="PTHR42953:SF1">
    <property type="entry name" value="METAL-BINDING PROTEIN HI_0362-RELATED"/>
    <property type="match status" value="1"/>
</dbReference>
<evidence type="ECO:0000256" key="5">
    <source>
        <dbReference type="SAM" id="SignalP"/>
    </source>
</evidence>
<reference evidence="6" key="2">
    <citation type="submission" date="2022-09" db="EMBL/GenBank/DDBJ databases">
        <title>Rouxiella aceris sp. nov., isolated from tree sap and emended description of the genus Rhouxiella.</title>
        <authorList>
            <person name="Kim I.S."/>
        </authorList>
    </citation>
    <scope>NUCLEOTIDE SEQUENCE</scope>
    <source>
        <strain evidence="6">SAP-2</strain>
    </source>
</reference>
<organism evidence="6 7">
    <name type="scientific">Rouxiella silvae</name>
    <dbReference type="NCBI Taxonomy" id="1646373"/>
    <lineage>
        <taxon>Bacteria</taxon>
        <taxon>Pseudomonadati</taxon>
        <taxon>Pseudomonadota</taxon>
        <taxon>Gammaproteobacteria</taxon>
        <taxon>Enterobacterales</taxon>
        <taxon>Yersiniaceae</taxon>
        <taxon>Rouxiella</taxon>
    </lineage>
</organism>
<name>A0AA41BWP8_9GAMM</name>
<evidence type="ECO:0000313" key="7">
    <source>
        <dbReference type="Proteomes" id="UP000705283"/>
    </source>
</evidence>
<comment type="subcellular location">
    <subcellularLocation>
        <location evidence="1">Cell envelope</location>
    </subcellularLocation>
</comment>
<evidence type="ECO:0000256" key="1">
    <source>
        <dbReference type="ARBA" id="ARBA00004196"/>
    </source>
</evidence>
<accession>A0AA41BWP8</accession>
<evidence type="ECO:0000256" key="4">
    <source>
        <dbReference type="ARBA" id="ARBA00022729"/>
    </source>
</evidence>
<dbReference type="SUPFAM" id="SSF53807">
    <property type="entry name" value="Helical backbone' metal receptor"/>
    <property type="match status" value="1"/>
</dbReference>
<reference evidence="6" key="1">
    <citation type="submission" date="2020-11" db="EMBL/GenBank/DDBJ databases">
        <authorList>
            <person name="Lee S.D."/>
        </authorList>
    </citation>
    <scope>NUCLEOTIDE SEQUENCE</scope>
    <source>
        <strain evidence="6">SAP-2</strain>
    </source>
</reference>
<dbReference type="Proteomes" id="UP000705283">
    <property type="component" value="Unassembled WGS sequence"/>
</dbReference>
<dbReference type="RefSeq" id="WP_194978051.1">
    <property type="nucleotide sequence ID" value="NZ_JADMKS010000004.1"/>
</dbReference>